<accession>A0A7L9J4S2</accession>
<keyword evidence="8" id="KW-0902">Two-component regulatory system</keyword>
<feature type="transmembrane region" description="Helical" evidence="10">
    <location>
        <begin position="24"/>
        <end position="45"/>
    </location>
</feature>
<dbReference type="Pfam" id="PF02518">
    <property type="entry name" value="HATPase_c"/>
    <property type="match status" value="1"/>
</dbReference>
<dbReference type="InterPro" id="IPR050482">
    <property type="entry name" value="Sensor_HK_TwoCompSys"/>
</dbReference>
<dbReference type="GO" id="GO:0000155">
    <property type="term" value="F:phosphorelay sensor kinase activity"/>
    <property type="evidence" value="ECO:0007669"/>
    <property type="project" value="InterPro"/>
</dbReference>
<dbReference type="SMART" id="SM00387">
    <property type="entry name" value="HATPase_c"/>
    <property type="match status" value="1"/>
</dbReference>
<dbReference type="Proteomes" id="UP000593998">
    <property type="component" value="Chromosome"/>
</dbReference>
<dbReference type="InterPro" id="IPR011712">
    <property type="entry name" value="Sig_transdc_His_kin_sub3_dim/P"/>
</dbReference>
<dbReference type="EC" id="2.7.13.3" evidence="2"/>
<keyword evidence="7" id="KW-0067">ATP-binding</keyword>
<organism evidence="12 13">
    <name type="scientific">Janibacter indicus</name>
    <dbReference type="NCBI Taxonomy" id="857417"/>
    <lineage>
        <taxon>Bacteria</taxon>
        <taxon>Bacillati</taxon>
        <taxon>Actinomycetota</taxon>
        <taxon>Actinomycetes</taxon>
        <taxon>Micrococcales</taxon>
        <taxon>Intrasporangiaceae</taxon>
        <taxon>Janibacter</taxon>
    </lineage>
</organism>
<dbReference type="InterPro" id="IPR005467">
    <property type="entry name" value="His_kinase_dom"/>
</dbReference>
<evidence type="ECO:0000313" key="12">
    <source>
        <dbReference type="EMBL" id="QOK24364.1"/>
    </source>
</evidence>
<evidence type="ECO:0000256" key="5">
    <source>
        <dbReference type="ARBA" id="ARBA00022741"/>
    </source>
</evidence>
<feature type="domain" description="Histidine kinase" evidence="11">
    <location>
        <begin position="327"/>
        <end position="412"/>
    </location>
</feature>
<evidence type="ECO:0000256" key="3">
    <source>
        <dbReference type="ARBA" id="ARBA00022553"/>
    </source>
</evidence>
<dbReference type="InterPro" id="IPR055558">
    <property type="entry name" value="DUF7134"/>
</dbReference>
<dbReference type="Pfam" id="PF07730">
    <property type="entry name" value="HisKA_3"/>
    <property type="match status" value="1"/>
</dbReference>
<dbReference type="InterPro" id="IPR036890">
    <property type="entry name" value="HATPase_C_sf"/>
</dbReference>
<dbReference type="EMBL" id="CP062789">
    <property type="protein sequence ID" value="QOK24364.1"/>
    <property type="molecule type" value="Genomic_DNA"/>
</dbReference>
<dbReference type="CDD" id="cd16917">
    <property type="entry name" value="HATPase_UhpB-NarQ-NarX-like"/>
    <property type="match status" value="1"/>
</dbReference>
<evidence type="ECO:0000256" key="2">
    <source>
        <dbReference type="ARBA" id="ARBA00012438"/>
    </source>
</evidence>
<keyword evidence="3" id="KW-0597">Phosphoprotein</keyword>
<evidence type="ECO:0000259" key="11">
    <source>
        <dbReference type="PROSITE" id="PS50109"/>
    </source>
</evidence>
<dbReference type="Gene3D" id="1.20.5.1930">
    <property type="match status" value="1"/>
</dbReference>
<evidence type="ECO:0000256" key="9">
    <source>
        <dbReference type="SAM" id="MobiDB-lite"/>
    </source>
</evidence>
<keyword evidence="4" id="KW-0808">Transferase</keyword>
<keyword evidence="10" id="KW-0812">Transmembrane</keyword>
<gene>
    <name evidence="12" type="ORF">IGS73_08590</name>
</gene>
<dbReference type="InterPro" id="IPR003594">
    <property type="entry name" value="HATPase_dom"/>
</dbReference>
<feature type="transmembrane region" description="Helical" evidence="10">
    <location>
        <begin position="51"/>
        <end position="71"/>
    </location>
</feature>
<feature type="transmembrane region" description="Helical" evidence="10">
    <location>
        <begin position="148"/>
        <end position="167"/>
    </location>
</feature>
<evidence type="ECO:0000256" key="8">
    <source>
        <dbReference type="ARBA" id="ARBA00023012"/>
    </source>
</evidence>
<evidence type="ECO:0000256" key="1">
    <source>
        <dbReference type="ARBA" id="ARBA00000085"/>
    </source>
</evidence>
<reference evidence="12 13" key="1">
    <citation type="submission" date="2020-10" db="EMBL/GenBank/DDBJ databases">
        <title>Janibacter indicus TT2 genome sequence.</title>
        <authorList>
            <person name="Lee K."/>
            <person name="Ganzorig M."/>
        </authorList>
    </citation>
    <scope>NUCLEOTIDE SEQUENCE [LARGE SCALE GENOMIC DNA]</scope>
    <source>
        <strain evidence="12 13">TT2</strain>
    </source>
</reference>
<dbReference type="PANTHER" id="PTHR24421">
    <property type="entry name" value="NITRATE/NITRITE SENSOR PROTEIN NARX-RELATED"/>
    <property type="match status" value="1"/>
</dbReference>
<dbReference type="PANTHER" id="PTHR24421:SF10">
    <property type="entry name" value="NITRATE_NITRITE SENSOR PROTEIN NARQ"/>
    <property type="match status" value="1"/>
</dbReference>
<evidence type="ECO:0000256" key="6">
    <source>
        <dbReference type="ARBA" id="ARBA00022777"/>
    </source>
</evidence>
<dbReference type="Pfam" id="PF23539">
    <property type="entry name" value="DUF7134"/>
    <property type="match status" value="1"/>
</dbReference>
<evidence type="ECO:0000256" key="7">
    <source>
        <dbReference type="ARBA" id="ARBA00022840"/>
    </source>
</evidence>
<proteinExistence type="predicted"/>
<dbReference type="PROSITE" id="PS50109">
    <property type="entry name" value="HIS_KIN"/>
    <property type="match status" value="1"/>
</dbReference>
<name>A0A7L9J4S2_9MICO</name>
<keyword evidence="6 12" id="KW-0418">Kinase</keyword>
<dbReference type="SUPFAM" id="SSF55874">
    <property type="entry name" value="ATPase domain of HSP90 chaperone/DNA topoisomerase II/histidine kinase"/>
    <property type="match status" value="1"/>
</dbReference>
<dbReference type="AlphaFoldDB" id="A0A7L9J4S2"/>
<feature type="region of interest" description="Disordered" evidence="9">
    <location>
        <begin position="389"/>
        <end position="416"/>
    </location>
</feature>
<keyword evidence="10" id="KW-1133">Transmembrane helix</keyword>
<evidence type="ECO:0000313" key="13">
    <source>
        <dbReference type="Proteomes" id="UP000593998"/>
    </source>
</evidence>
<dbReference type="RefSeq" id="WP_192912142.1">
    <property type="nucleotide sequence ID" value="NZ_CP062789.1"/>
</dbReference>
<evidence type="ECO:0000256" key="4">
    <source>
        <dbReference type="ARBA" id="ARBA00022679"/>
    </source>
</evidence>
<comment type="catalytic activity">
    <reaction evidence="1">
        <text>ATP + protein L-histidine = ADP + protein N-phospho-L-histidine.</text>
        <dbReference type="EC" id="2.7.13.3"/>
    </reaction>
</comment>
<dbReference type="GO" id="GO:0005524">
    <property type="term" value="F:ATP binding"/>
    <property type="evidence" value="ECO:0007669"/>
    <property type="project" value="UniProtKB-KW"/>
</dbReference>
<keyword evidence="10" id="KW-0472">Membrane</keyword>
<protein>
    <recommendedName>
        <fullName evidence="2">histidine kinase</fullName>
        <ecNumber evidence="2">2.7.13.3</ecNumber>
    </recommendedName>
</protein>
<dbReference type="GO" id="GO:0016020">
    <property type="term" value="C:membrane"/>
    <property type="evidence" value="ECO:0007669"/>
    <property type="project" value="InterPro"/>
</dbReference>
<sequence length="416" mass="44295">MISETAPRRAGTTTRVRDWFDGHVALVDLVLATGLWFFTAIGYAVSGLDVGAGEMLALFVVACLQTLPLAWRRTRPELGFGLVVLGHVGQLVAADSPMPSNLSAPLAAFAVAAHARHDGIRRLGLGVAAISGPLAVWDWSTYDGASSLALVIMSVFFSALAIVCWLWGDLTRKRRELVARLREQNDALRRDRDQRARIATQDERTRIAREMHDVVAHSLSVVVVQADGAAYAAEHGADFDREQAHAALTTIGTTAREALAETRHLVGVLRTTDDEGEAPRLAYAPTEGLADLPDLVERVAASGIDASVELGTGLHAVRREVGLAAYRIVQESLTNVIKHAGPGARARVRVNADDRLHVEVRDDGRGAAAPDDGHGHGLIGMRERAASVGGSVEAGPSPGGGYLVTATLPLRPQETT</sequence>
<evidence type="ECO:0000256" key="10">
    <source>
        <dbReference type="SAM" id="Phobius"/>
    </source>
</evidence>
<dbReference type="GO" id="GO:0046983">
    <property type="term" value="F:protein dimerization activity"/>
    <property type="evidence" value="ECO:0007669"/>
    <property type="project" value="InterPro"/>
</dbReference>
<dbReference type="Gene3D" id="3.30.565.10">
    <property type="entry name" value="Histidine kinase-like ATPase, C-terminal domain"/>
    <property type="match status" value="1"/>
</dbReference>
<keyword evidence="5" id="KW-0547">Nucleotide-binding</keyword>